<protein>
    <submittedName>
        <fullName evidence="2">Crp/Fnr family transcriptional regulator</fullName>
    </submittedName>
</protein>
<dbReference type="RefSeq" id="WP_202856199.1">
    <property type="nucleotide sequence ID" value="NZ_JAEUGD010000031.1"/>
</dbReference>
<evidence type="ECO:0000259" key="1">
    <source>
        <dbReference type="PROSITE" id="PS50042"/>
    </source>
</evidence>
<proteinExistence type="predicted"/>
<evidence type="ECO:0000313" key="2">
    <source>
        <dbReference type="EMBL" id="MBL6446668.1"/>
    </source>
</evidence>
<sequence length="153" mass="17804">MTRNEADLQIKSTLQNIIGNHTAEIEDFVQNLSVIQMPKSGFLVRDEDKCSNIYFINQGAFRTFLQVEGRETNTEFFFENSFAGAFTSFLLDTRTSLNIQAMEPAVVMEIPKVLLERYYQINPCWYALGKYIFEREFIKKCQRESDFLAKKGI</sequence>
<name>A0A937FX65_9BACT</name>
<dbReference type="PROSITE" id="PS50042">
    <property type="entry name" value="CNMP_BINDING_3"/>
    <property type="match status" value="1"/>
</dbReference>
<comment type="caution">
    <text evidence="2">The sequence shown here is derived from an EMBL/GenBank/DDBJ whole genome shotgun (WGS) entry which is preliminary data.</text>
</comment>
<reference evidence="2" key="1">
    <citation type="submission" date="2021-01" db="EMBL/GenBank/DDBJ databases">
        <title>Fulvivirga kasyanovii gen. nov., sp nov., a novel member of the phylum Bacteroidetes isolated from seawater in a mussel farm.</title>
        <authorList>
            <person name="Zhao L.-H."/>
            <person name="Wang Z.-J."/>
        </authorList>
    </citation>
    <scope>NUCLEOTIDE SEQUENCE</scope>
    <source>
        <strain evidence="2">29W222</strain>
    </source>
</reference>
<gene>
    <name evidence="2" type="ORF">JMN32_10120</name>
</gene>
<dbReference type="SUPFAM" id="SSF51206">
    <property type="entry name" value="cAMP-binding domain-like"/>
    <property type="match status" value="1"/>
</dbReference>
<dbReference type="EMBL" id="JAEUGD010000031">
    <property type="protein sequence ID" value="MBL6446668.1"/>
    <property type="molecule type" value="Genomic_DNA"/>
</dbReference>
<organism evidence="2 3">
    <name type="scientific">Fulvivirga marina</name>
    <dbReference type="NCBI Taxonomy" id="2494733"/>
    <lineage>
        <taxon>Bacteria</taxon>
        <taxon>Pseudomonadati</taxon>
        <taxon>Bacteroidota</taxon>
        <taxon>Cytophagia</taxon>
        <taxon>Cytophagales</taxon>
        <taxon>Fulvivirgaceae</taxon>
        <taxon>Fulvivirga</taxon>
    </lineage>
</organism>
<dbReference type="Pfam" id="PF00027">
    <property type="entry name" value="cNMP_binding"/>
    <property type="match status" value="1"/>
</dbReference>
<dbReference type="InterPro" id="IPR000595">
    <property type="entry name" value="cNMP-bd_dom"/>
</dbReference>
<dbReference type="Gene3D" id="2.60.120.10">
    <property type="entry name" value="Jelly Rolls"/>
    <property type="match status" value="1"/>
</dbReference>
<dbReference type="InterPro" id="IPR014710">
    <property type="entry name" value="RmlC-like_jellyroll"/>
</dbReference>
<keyword evidence="3" id="KW-1185">Reference proteome</keyword>
<dbReference type="AlphaFoldDB" id="A0A937FX65"/>
<feature type="domain" description="Cyclic nucleotide-binding" evidence="1">
    <location>
        <begin position="13"/>
        <end position="117"/>
    </location>
</feature>
<dbReference type="InterPro" id="IPR018490">
    <property type="entry name" value="cNMP-bd_dom_sf"/>
</dbReference>
<evidence type="ECO:0000313" key="3">
    <source>
        <dbReference type="Proteomes" id="UP000614216"/>
    </source>
</evidence>
<accession>A0A937FX65</accession>
<dbReference type="Proteomes" id="UP000614216">
    <property type="component" value="Unassembled WGS sequence"/>
</dbReference>